<keyword evidence="7" id="KW-1185">Reference proteome</keyword>
<proteinExistence type="inferred from homology"/>
<dbReference type="PRINTS" id="PR00039">
    <property type="entry name" value="HTHLYSR"/>
</dbReference>
<dbReference type="AlphaFoldDB" id="A0A9E5T2F0"/>
<keyword evidence="4" id="KW-0804">Transcription</keyword>
<dbReference type="InterPro" id="IPR050389">
    <property type="entry name" value="LysR-type_TF"/>
</dbReference>
<dbReference type="PANTHER" id="PTHR30118">
    <property type="entry name" value="HTH-TYPE TRANSCRIPTIONAL REGULATOR LEUO-RELATED"/>
    <property type="match status" value="1"/>
</dbReference>
<evidence type="ECO:0000256" key="1">
    <source>
        <dbReference type="ARBA" id="ARBA00009437"/>
    </source>
</evidence>
<comment type="caution">
    <text evidence="6">The sequence shown here is derived from an EMBL/GenBank/DDBJ whole genome shotgun (WGS) entry which is preliminary data.</text>
</comment>
<dbReference type="InterPro" id="IPR005119">
    <property type="entry name" value="LysR_subst-bd"/>
</dbReference>
<evidence type="ECO:0000256" key="4">
    <source>
        <dbReference type="ARBA" id="ARBA00023163"/>
    </source>
</evidence>
<feature type="domain" description="HTH lysR-type" evidence="5">
    <location>
        <begin position="9"/>
        <end position="66"/>
    </location>
</feature>
<dbReference type="InterPro" id="IPR000847">
    <property type="entry name" value="LysR_HTH_N"/>
</dbReference>
<evidence type="ECO:0000313" key="6">
    <source>
        <dbReference type="EMBL" id="NHO67771.1"/>
    </source>
</evidence>
<dbReference type="PROSITE" id="PS50931">
    <property type="entry name" value="HTH_LYSR"/>
    <property type="match status" value="1"/>
</dbReference>
<dbReference type="GO" id="GO:0003700">
    <property type="term" value="F:DNA-binding transcription factor activity"/>
    <property type="evidence" value="ECO:0007669"/>
    <property type="project" value="InterPro"/>
</dbReference>
<reference evidence="6" key="1">
    <citation type="submission" date="2020-03" db="EMBL/GenBank/DDBJ databases">
        <authorList>
            <person name="Guo F."/>
        </authorList>
    </citation>
    <scope>NUCLEOTIDE SEQUENCE</scope>
    <source>
        <strain evidence="6">JCM 30134</strain>
    </source>
</reference>
<dbReference type="SUPFAM" id="SSF46785">
    <property type="entry name" value="Winged helix' DNA-binding domain"/>
    <property type="match status" value="1"/>
</dbReference>
<name>A0A9E5T2F0_9GAMM</name>
<protein>
    <submittedName>
        <fullName evidence="6">LysR family transcriptional regulator</fullName>
    </submittedName>
</protein>
<sequence>MDIRQLDRIDLNLLVTFQALLEERNVSRAAERLFLTQSAMSKSLGRLRELFDDRLFTRSAAGMVPTPRALDVAAHLPNLLGELQQLIQPSDFDPLSYEGEFALIVPEFIGFWLLPELMARLAKTAPGMRLKSVSRAEHQLELLASGELDFAIQVEQHIYPPEVELTSLGHASPVLFARQGHPLEGKELTWDMVSDYPHMQLFIPDLKEALFVARGDSAFIRHEAVVPPHFETGHLFTALQVLKRTDYLMPGPPVFVEDSTLSSGIVSLPLPDGEKLKVQYVLAQHVRVKNSAAHQFLRQTLVEVVDYFVAQRLQSKAQPA</sequence>
<organism evidence="6 7">
    <name type="scientific">Pseudomaricurvus hydrocarbonicus</name>
    <dbReference type="NCBI Taxonomy" id="1470433"/>
    <lineage>
        <taxon>Bacteria</taxon>
        <taxon>Pseudomonadati</taxon>
        <taxon>Pseudomonadota</taxon>
        <taxon>Gammaproteobacteria</taxon>
        <taxon>Cellvibrionales</taxon>
        <taxon>Cellvibrionaceae</taxon>
        <taxon>Pseudomaricurvus</taxon>
    </lineage>
</organism>
<dbReference type="RefSeq" id="WP_167191097.1">
    <property type="nucleotide sequence ID" value="NZ_JAAONZ010000019.1"/>
</dbReference>
<dbReference type="Gene3D" id="1.10.10.10">
    <property type="entry name" value="Winged helix-like DNA-binding domain superfamily/Winged helix DNA-binding domain"/>
    <property type="match status" value="1"/>
</dbReference>
<evidence type="ECO:0000256" key="2">
    <source>
        <dbReference type="ARBA" id="ARBA00023015"/>
    </source>
</evidence>
<dbReference type="Pfam" id="PF00126">
    <property type="entry name" value="HTH_1"/>
    <property type="match status" value="1"/>
</dbReference>
<accession>A0A9E5T2F0</accession>
<dbReference type="Gene3D" id="3.40.190.10">
    <property type="entry name" value="Periplasmic binding protein-like II"/>
    <property type="match status" value="2"/>
</dbReference>
<dbReference type="PANTHER" id="PTHR30118:SF12">
    <property type="entry name" value="TRANSCRIPTIONAL REGULATOR LYSR FAMILY"/>
    <property type="match status" value="1"/>
</dbReference>
<dbReference type="InterPro" id="IPR036388">
    <property type="entry name" value="WH-like_DNA-bd_sf"/>
</dbReference>
<dbReference type="SUPFAM" id="SSF53850">
    <property type="entry name" value="Periplasmic binding protein-like II"/>
    <property type="match status" value="1"/>
</dbReference>
<keyword evidence="2" id="KW-0805">Transcription regulation</keyword>
<evidence type="ECO:0000256" key="3">
    <source>
        <dbReference type="ARBA" id="ARBA00023125"/>
    </source>
</evidence>
<dbReference type="InterPro" id="IPR036390">
    <property type="entry name" value="WH_DNA-bd_sf"/>
</dbReference>
<evidence type="ECO:0000259" key="5">
    <source>
        <dbReference type="PROSITE" id="PS50931"/>
    </source>
</evidence>
<evidence type="ECO:0000313" key="7">
    <source>
        <dbReference type="Proteomes" id="UP000787472"/>
    </source>
</evidence>
<dbReference type="EMBL" id="JAAONZ010000019">
    <property type="protein sequence ID" value="NHO67771.1"/>
    <property type="molecule type" value="Genomic_DNA"/>
</dbReference>
<dbReference type="GO" id="GO:0003677">
    <property type="term" value="F:DNA binding"/>
    <property type="evidence" value="ECO:0007669"/>
    <property type="project" value="UniProtKB-KW"/>
</dbReference>
<gene>
    <name evidence="6" type="ORF">G8770_19670</name>
</gene>
<dbReference type="Proteomes" id="UP000787472">
    <property type="component" value="Unassembled WGS sequence"/>
</dbReference>
<dbReference type="Pfam" id="PF03466">
    <property type="entry name" value="LysR_substrate"/>
    <property type="match status" value="1"/>
</dbReference>
<comment type="similarity">
    <text evidence="1">Belongs to the LysR transcriptional regulatory family.</text>
</comment>
<keyword evidence="3" id="KW-0238">DNA-binding</keyword>